<accession>A0A383URV4</accession>
<dbReference type="InterPro" id="IPR050055">
    <property type="entry name" value="EF-Tu_GTPase"/>
</dbReference>
<dbReference type="VEuPathDB" id="FungiDB:BLGHR1_13862"/>
<proteinExistence type="predicted"/>
<dbReference type="EMBL" id="UNSH01000046">
    <property type="protein sequence ID" value="SZF03074.1"/>
    <property type="molecule type" value="Genomic_DNA"/>
</dbReference>
<evidence type="ECO:0000259" key="2">
    <source>
        <dbReference type="Pfam" id="PF00009"/>
    </source>
</evidence>
<dbReference type="PANTHER" id="PTHR43721:SF30">
    <property type="entry name" value="TR-TYPE G DOMAIN-CONTAINING PROTEIN"/>
    <property type="match status" value="1"/>
</dbReference>
<dbReference type="InterPro" id="IPR000795">
    <property type="entry name" value="T_Tr_GTP-bd_dom"/>
</dbReference>
<reference evidence="3 4" key="1">
    <citation type="submission" date="2017-11" db="EMBL/GenBank/DDBJ databases">
        <authorList>
            <person name="Kracher B."/>
        </authorList>
    </citation>
    <scope>NUCLEOTIDE SEQUENCE [LARGE SCALE GENOMIC DNA]</scope>
    <source>
        <strain evidence="3 4">RACE1</strain>
    </source>
</reference>
<dbReference type="SUPFAM" id="SSF52540">
    <property type="entry name" value="P-loop containing nucleoside triphosphate hydrolases"/>
    <property type="match status" value="1"/>
</dbReference>
<dbReference type="Gene3D" id="3.40.50.300">
    <property type="entry name" value="P-loop containing nucleotide triphosphate hydrolases"/>
    <property type="match status" value="1"/>
</dbReference>
<sequence>MASIFTFDPDPPRLSSPWPSSINSSEDLPKLFHNGDTLHSSASLSDRGPSKLRPEPSYGPVEYKLHLLLRPRRQYSSYSTRSKLSEPQPLQQGTVLDLAVDGSFGPNPSPFFPSYRKRQSRLEELTTQLLWRLQQSSTFHSTSIRESIVPELSETKYEKIKSPHLYTKNRKLVAGLEESQGSLYEIGVSDDGSFVGLTEDEMQESLGNLCLMAASLGCDVSVTRTLVVGQCQWSETPEQLRLHESNLDRNPTQSSTLKSISSGQLHQALLYVAEAFIYPAPVTNGANAQVISFSEADNDQIGLPQQQQHTSLEANVTESKTTNQLRCTFIGPTTSGKSSLIGTLTTASLDNGRGKIRLNLLKHRHEIESGVTSSVAQEIVGYNGLKVVNYASGNVSSWVDIHSSVQDGRLVLCSDCPGYSKHRRTIGRGLIGWAPHWNLLCIAASNGEDLDHHGLDVDYATGSAQAYLDLCLKLEKPLAIIVTKLDLTSKNSLKATLSKILSSLKALGRTPYIIPPDQPRLSNDAELTSIPQSVDNFVRKIIEKMNGSGSMTSIVPIVMTSSVNGTGISSLHALLRLLPIPSDTSLMRHQISSQNFPACLFHIEDVFKMPLNDGPYANTSDTGVIVSGHLQSGELEINDIVTIGPFSIERSDPNWQTAKLESKAESGTYTPRMAVRSGEWNQAQIVSLRNLRLPVPYLEAGQVGTIGLRLSLQEGTEVQHEPSTVSSAVLVPKIRKGMILAILRAEKDKMIFHLHAVRRFTAFFGEAHSKSLVVGRLVIVYISSIRSSARILRVAPYESARLSRDRGEEVGEIPVPASDRKKADIEVPGLYQAEGSSITFELVRHREWIPLASQVMIMLGGRRDSQHGWEGKEKEVENLESFFGTVIEIQD</sequence>
<feature type="region of interest" description="Disordered" evidence="1">
    <location>
        <begin position="1"/>
        <end position="58"/>
    </location>
</feature>
<dbReference type="AlphaFoldDB" id="A0A383URV4"/>
<dbReference type="PANTHER" id="PTHR43721">
    <property type="entry name" value="ELONGATION FACTOR TU-RELATED"/>
    <property type="match status" value="1"/>
</dbReference>
<name>A0A383URV4_BLUHO</name>
<evidence type="ECO:0000256" key="1">
    <source>
        <dbReference type="SAM" id="MobiDB-lite"/>
    </source>
</evidence>
<organism evidence="3 4">
    <name type="scientific">Blumeria hordei</name>
    <name type="common">Barley powdery mildew</name>
    <name type="synonym">Blumeria graminis f. sp. hordei</name>
    <dbReference type="NCBI Taxonomy" id="2867405"/>
    <lineage>
        <taxon>Eukaryota</taxon>
        <taxon>Fungi</taxon>
        <taxon>Dikarya</taxon>
        <taxon>Ascomycota</taxon>
        <taxon>Pezizomycotina</taxon>
        <taxon>Leotiomycetes</taxon>
        <taxon>Erysiphales</taxon>
        <taxon>Erysiphaceae</taxon>
        <taxon>Blumeria</taxon>
    </lineage>
</organism>
<evidence type="ECO:0000313" key="3">
    <source>
        <dbReference type="EMBL" id="SZF03074.1"/>
    </source>
</evidence>
<protein>
    <recommendedName>
        <fullName evidence="2">Tr-type G domain-containing protein</fullName>
    </recommendedName>
</protein>
<dbReference type="Pfam" id="PF00009">
    <property type="entry name" value="GTP_EFTU"/>
    <property type="match status" value="1"/>
</dbReference>
<feature type="domain" description="Tr-type G" evidence="2">
    <location>
        <begin position="325"/>
        <end position="573"/>
    </location>
</feature>
<dbReference type="Proteomes" id="UP000275772">
    <property type="component" value="Unassembled WGS sequence"/>
</dbReference>
<dbReference type="GO" id="GO:0003746">
    <property type="term" value="F:translation elongation factor activity"/>
    <property type="evidence" value="ECO:0007669"/>
    <property type="project" value="TreeGrafter"/>
</dbReference>
<dbReference type="InterPro" id="IPR027417">
    <property type="entry name" value="P-loop_NTPase"/>
</dbReference>
<feature type="compositionally biased region" description="Low complexity" evidence="1">
    <location>
        <begin position="15"/>
        <end position="25"/>
    </location>
</feature>
<evidence type="ECO:0000313" key="4">
    <source>
        <dbReference type="Proteomes" id="UP000275772"/>
    </source>
</evidence>
<dbReference type="GO" id="GO:0005525">
    <property type="term" value="F:GTP binding"/>
    <property type="evidence" value="ECO:0007669"/>
    <property type="project" value="InterPro"/>
</dbReference>
<gene>
    <name evidence="3" type="ORF">BLGHR1_13862</name>
</gene>
<dbReference type="GO" id="GO:0003924">
    <property type="term" value="F:GTPase activity"/>
    <property type="evidence" value="ECO:0007669"/>
    <property type="project" value="InterPro"/>
</dbReference>